<dbReference type="Pfam" id="PF08281">
    <property type="entry name" value="Sigma70_r4_2"/>
    <property type="match status" value="1"/>
</dbReference>
<dbReference type="GO" id="GO:0003677">
    <property type="term" value="F:DNA binding"/>
    <property type="evidence" value="ECO:0007669"/>
    <property type="project" value="InterPro"/>
</dbReference>
<evidence type="ECO:0000256" key="4">
    <source>
        <dbReference type="ARBA" id="ARBA00023163"/>
    </source>
</evidence>
<dbReference type="GO" id="GO:0016987">
    <property type="term" value="F:sigma factor activity"/>
    <property type="evidence" value="ECO:0007669"/>
    <property type="project" value="UniProtKB-KW"/>
</dbReference>
<dbReference type="GO" id="GO:0006352">
    <property type="term" value="P:DNA-templated transcription initiation"/>
    <property type="evidence" value="ECO:0007669"/>
    <property type="project" value="InterPro"/>
</dbReference>
<comment type="caution">
    <text evidence="7">The sequence shown here is derived from an EMBL/GenBank/DDBJ whole genome shotgun (WGS) entry which is preliminary data.</text>
</comment>
<name>A0A4Q1DBT3_9BACT</name>
<dbReference type="CDD" id="cd06171">
    <property type="entry name" value="Sigma70_r4"/>
    <property type="match status" value="1"/>
</dbReference>
<dbReference type="InterPro" id="IPR013249">
    <property type="entry name" value="RNA_pol_sigma70_r4_t2"/>
</dbReference>
<dbReference type="NCBIfam" id="TIGR02985">
    <property type="entry name" value="Sig70_bacteroi1"/>
    <property type="match status" value="1"/>
</dbReference>
<evidence type="ECO:0000259" key="6">
    <source>
        <dbReference type="Pfam" id="PF08281"/>
    </source>
</evidence>
<dbReference type="PANTHER" id="PTHR43133:SF46">
    <property type="entry name" value="RNA POLYMERASE SIGMA-70 FACTOR ECF SUBFAMILY"/>
    <property type="match status" value="1"/>
</dbReference>
<evidence type="ECO:0000313" key="7">
    <source>
        <dbReference type="EMBL" id="RXK86780.1"/>
    </source>
</evidence>
<proteinExistence type="inferred from homology"/>
<dbReference type="RefSeq" id="WP_129002529.1">
    <property type="nucleotide sequence ID" value="NZ_SDHZ01000001.1"/>
</dbReference>
<dbReference type="InterPro" id="IPR036388">
    <property type="entry name" value="WH-like_DNA-bd_sf"/>
</dbReference>
<gene>
    <name evidence="7" type="ORF">ESB13_08275</name>
</gene>
<sequence length="214" mass="24748">MIRIEPNFAIQIVSFIQLPAYHYDDFGFPPAGREWEIEEFFLRFFRPLCYFSEGITGNKAEAEDIATRCLTSLWERKELLNNGDKARAYLYTSARNQCINYLRHQKVREGHRKATEETQLPVESSVESRIFEAELLQLVYNAIDRLPSKYRDVLNLVYRDGLSHQEAAERLSISKDSLKMRKARATAALRDALGKKDGLDSAAVLLILLPWLFD</sequence>
<dbReference type="InterPro" id="IPR007627">
    <property type="entry name" value="RNA_pol_sigma70_r2"/>
</dbReference>
<feature type="domain" description="RNA polymerase sigma-70 region 2" evidence="5">
    <location>
        <begin position="46"/>
        <end position="106"/>
    </location>
</feature>
<organism evidence="7 8">
    <name type="scientific">Filimonas effusa</name>
    <dbReference type="NCBI Taxonomy" id="2508721"/>
    <lineage>
        <taxon>Bacteria</taxon>
        <taxon>Pseudomonadati</taxon>
        <taxon>Bacteroidota</taxon>
        <taxon>Chitinophagia</taxon>
        <taxon>Chitinophagales</taxon>
        <taxon>Chitinophagaceae</taxon>
        <taxon>Filimonas</taxon>
    </lineage>
</organism>
<evidence type="ECO:0000256" key="2">
    <source>
        <dbReference type="ARBA" id="ARBA00023015"/>
    </source>
</evidence>
<evidence type="ECO:0000256" key="1">
    <source>
        <dbReference type="ARBA" id="ARBA00010641"/>
    </source>
</evidence>
<dbReference type="SUPFAM" id="SSF88659">
    <property type="entry name" value="Sigma3 and sigma4 domains of RNA polymerase sigma factors"/>
    <property type="match status" value="1"/>
</dbReference>
<evidence type="ECO:0000256" key="3">
    <source>
        <dbReference type="ARBA" id="ARBA00023082"/>
    </source>
</evidence>
<dbReference type="PANTHER" id="PTHR43133">
    <property type="entry name" value="RNA POLYMERASE ECF-TYPE SIGMA FACTO"/>
    <property type="match status" value="1"/>
</dbReference>
<dbReference type="NCBIfam" id="TIGR02937">
    <property type="entry name" value="sigma70-ECF"/>
    <property type="match status" value="1"/>
</dbReference>
<dbReference type="EMBL" id="SDHZ01000001">
    <property type="protein sequence ID" value="RXK86780.1"/>
    <property type="molecule type" value="Genomic_DNA"/>
</dbReference>
<evidence type="ECO:0000313" key="8">
    <source>
        <dbReference type="Proteomes" id="UP000290545"/>
    </source>
</evidence>
<dbReference type="OrthoDB" id="656273at2"/>
<dbReference type="InterPro" id="IPR013325">
    <property type="entry name" value="RNA_pol_sigma_r2"/>
</dbReference>
<dbReference type="InterPro" id="IPR013324">
    <property type="entry name" value="RNA_pol_sigma_r3/r4-like"/>
</dbReference>
<dbReference type="Gene3D" id="1.10.1740.10">
    <property type="match status" value="1"/>
</dbReference>
<dbReference type="SUPFAM" id="SSF88946">
    <property type="entry name" value="Sigma2 domain of RNA polymerase sigma factors"/>
    <property type="match status" value="1"/>
</dbReference>
<protein>
    <submittedName>
        <fullName evidence="7">RNA polymerase sigma-70 factor</fullName>
    </submittedName>
</protein>
<evidence type="ECO:0000259" key="5">
    <source>
        <dbReference type="Pfam" id="PF04542"/>
    </source>
</evidence>
<dbReference type="AlphaFoldDB" id="A0A4Q1DBT3"/>
<keyword evidence="8" id="KW-1185">Reference proteome</keyword>
<keyword evidence="3" id="KW-0731">Sigma factor</keyword>
<accession>A0A4Q1DBT3</accession>
<dbReference type="Gene3D" id="1.10.10.10">
    <property type="entry name" value="Winged helix-like DNA-binding domain superfamily/Winged helix DNA-binding domain"/>
    <property type="match status" value="1"/>
</dbReference>
<keyword evidence="2" id="KW-0805">Transcription regulation</keyword>
<dbReference type="InterPro" id="IPR014327">
    <property type="entry name" value="RNA_pol_sigma70_bacteroid"/>
</dbReference>
<dbReference type="Pfam" id="PF04542">
    <property type="entry name" value="Sigma70_r2"/>
    <property type="match status" value="1"/>
</dbReference>
<dbReference type="Proteomes" id="UP000290545">
    <property type="component" value="Unassembled WGS sequence"/>
</dbReference>
<dbReference type="InterPro" id="IPR014284">
    <property type="entry name" value="RNA_pol_sigma-70_dom"/>
</dbReference>
<keyword evidence="4" id="KW-0804">Transcription</keyword>
<reference evidence="7 8" key="1">
    <citation type="submission" date="2019-01" db="EMBL/GenBank/DDBJ databases">
        <title>Filimonas sp. strain TTM-71.</title>
        <authorList>
            <person name="Chen W.-M."/>
        </authorList>
    </citation>
    <scope>NUCLEOTIDE SEQUENCE [LARGE SCALE GENOMIC DNA]</scope>
    <source>
        <strain evidence="7 8">TTM-71</strain>
    </source>
</reference>
<comment type="similarity">
    <text evidence="1">Belongs to the sigma-70 factor family. ECF subfamily.</text>
</comment>
<dbReference type="InterPro" id="IPR039425">
    <property type="entry name" value="RNA_pol_sigma-70-like"/>
</dbReference>
<feature type="domain" description="RNA polymerase sigma factor 70 region 4 type 2" evidence="6">
    <location>
        <begin position="137"/>
        <end position="188"/>
    </location>
</feature>